<reference evidence="1" key="1">
    <citation type="submission" date="2025-08" db="UniProtKB">
        <authorList>
            <consortium name="Ensembl"/>
        </authorList>
    </citation>
    <scope>IDENTIFICATION</scope>
</reference>
<dbReference type="Ensembl" id="ENSFTIT00000011421.1">
    <property type="protein sequence ID" value="ENSFTIP00000010943.1"/>
    <property type="gene ID" value="ENSFTIG00000007339.1"/>
</dbReference>
<sequence>MASYLPLVPITHGIIPAPCAHCPWHHTCPLCPSPMALCLPLVPITHGVVPAACPHPKGLCTLLIPCATSPAPRAHPRVSALPHGPIPGDIK</sequence>
<keyword evidence="2" id="KW-1185">Reference proteome</keyword>
<evidence type="ECO:0000313" key="2">
    <source>
        <dbReference type="Proteomes" id="UP000694562"/>
    </source>
</evidence>
<protein>
    <submittedName>
        <fullName evidence="1">Uncharacterized protein</fullName>
    </submittedName>
</protein>
<name>A0A8C4XNP6_FALTI</name>
<proteinExistence type="predicted"/>
<evidence type="ECO:0000313" key="1">
    <source>
        <dbReference type="Ensembl" id="ENSFTIP00000010943.1"/>
    </source>
</evidence>
<dbReference type="AlphaFoldDB" id="A0A8C4XNP6"/>
<reference evidence="1" key="2">
    <citation type="submission" date="2025-09" db="UniProtKB">
        <authorList>
            <consortium name="Ensembl"/>
        </authorList>
    </citation>
    <scope>IDENTIFICATION</scope>
</reference>
<organism evidence="1 2">
    <name type="scientific">Falco tinnunculus</name>
    <name type="common">Common kestrel</name>
    <dbReference type="NCBI Taxonomy" id="100819"/>
    <lineage>
        <taxon>Eukaryota</taxon>
        <taxon>Metazoa</taxon>
        <taxon>Chordata</taxon>
        <taxon>Craniata</taxon>
        <taxon>Vertebrata</taxon>
        <taxon>Euteleostomi</taxon>
        <taxon>Archelosauria</taxon>
        <taxon>Archosauria</taxon>
        <taxon>Dinosauria</taxon>
        <taxon>Saurischia</taxon>
        <taxon>Theropoda</taxon>
        <taxon>Coelurosauria</taxon>
        <taxon>Aves</taxon>
        <taxon>Neognathae</taxon>
        <taxon>Neoaves</taxon>
        <taxon>Telluraves</taxon>
        <taxon>Australaves</taxon>
        <taxon>Falconiformes</taxon>
        <taxon>Falconidae</taxon>
        <taxon>Falco</taxon>
    </lineage>
</organism>
<accession>A0A8C4XNP6</accession>
<dbReference type="Proteomes" id="UP000694562">
    <property type="component" value="Unplaced"/>
</dbReference>